<dbReference type="Proteomes" id="UP000814140">
    <property type="component" value="Unassembled WGS sequence"/>
</dbReference>
<name>A0ACB8SPT3_9AGAM</name>
<evidence type="ECO:0000313" key="2">
    <source>
        <dbReference type="Proteomes" id="UP000814140"/>
    </source>
</evidence>
<proteinExistence type="predicted"/>
<reference evidence="1" key="2">
    <citation type="journal article" date="2022" name="New Phytol.">
        <title>Evolutionary transition to the ectomycorrhizal habit in the genomes of a hyperdiverse lineage of mushroom-forming fungi.</title>
        <authorList>
            <person name="Looney B."/>
            <person name="Miyauchi S."/>
            <person name="Morin E."/>
            <person name="Drula E."/>
            <person name="Courty P.E."/>
            <person name="Kohler A."/>
            <person name="Kuo A."/>
            <person name="LaButti K."/>
            <person name="Pangilinan J."/>
            <person name="Lipzen A."/>
            <person name="Riley R."/>
            <person name="Andreopoulos W."/>
            <person name="He G."/>
            <person name="Johnson J."/>
            <person name="Nolan M."/>
            <person name="Tritt A."/>
            <person name="Barry K.W."/>
            <person name="Grigoriev I.V."/>
            <person name="Nagy L.G."/>
            <person name="Hibbett D."/>
            <person name="Henrissat B."/>
            <person name="Matheny P.B."/>
            <person name="Labbe J."/>
            <person name="Martin F.M."/>
        </authorList>
    </citation>
    <scope>NUCLEOTIDE SEQUENCE</scope>
    <source>
        <strain evidence="1">HHB10654</strain>
    </source>
</reference>
<gene>
    <name evidence="1" type="ORF">BV25DRAFT_1315408</name>
</gene>
<organism evidence="1 2">
    <name type="scientific">Artomyces pyxidatus</name>
    <dbReference type="NCBI Taxonomy" id="48021"/>
    <lineage>
        <taxon>Eukaryota</taxon>
        <taxon>Fungi</taxon>
        <taxon>Dikarya</taxon>
        <taxon>Basidiomycota</taxon>
        <taxon>Agaricomycotina</taxon>
        <taxon>Agaricomycetes</taxon>
        <taxon>Russulales</taxon>
        <taxon>Auriscalpiaceae</taxon>
        <taxon>Artomyces</taxon>
    </lineage>
</organism>
<dbReference type="EMBL" id="MU277239">
    <property type="protein sequence ID" value="KAI0058105.1"/>
    <property type="molecule type" value="Genomic_DNA"/>
</dbReference>
<keyword evidence="2" id="KW-1185">Reference proteome</keyword>
<accession>A0ACB8SPT3</accession>
<sequence length="80" mass="8778">MQAGLVFCKFHYSSPGMSGRVIELGTLAGIPQLLSTQRVTRLLHAFGLCNMMITIYVFVKKSWPSETGVNCVRNAVTGML</sequence>
<protein>
    <submittedName>
        <fullName evidence="1">Uncharacterized protein</fullName>
    </submittedName>
</protein>
<reference evidence="1" key="1">
    <citation type="submission" date="2021-03" db="EMBL/GenBank/DDBJ databases">
        <authorList>
            <consortium name="DOE Joint Genome Institute"/>
            <person name="Ahrendt S."/>
            <person name="Looney B.P."/>
            <person name="Miyauchi S."/>
            <person name="Morin E."/>
            <person name="Drula E."/>
            <person name="Courty P.E."/>
            <person name="Chicoki N."/>
            <person name="Fauchery L."/>
            <person name="Kohler A."/>
            <person name="Kuo A."/>
            <person name="Labutti K."/>
            <person name="Pangilinan J."/>
            <person name="Lipzen A."/>
            <person name="Riley R."/>
            <person name="Andreopoulos W."/>
            <person name="He G."/>
            <person name="Johnson J."/>
            <person name="Barry K.W."/>
            <person name="Grigoriev I.V."/>
            <person name="Nagy L."/>
            <person name="Hibbett D."/>
            <person name="Henrissat B."/>
            <person name="Matheny P.B."/>
            <person name="Labbe J."/>
            <person name="Martin F."/>
        </authorList>
    </citation>
    <scope>NUCLEOTIDE SEQUENCE</scope>
    <source>
        <strain evidence="1">HHB10654</strain>
    </source>
</reference>
<comment type="caution">
    <text evidence="1">The sequence shown here is derived from an EMBL/GenBank/DDBJ whole genome shotgun (WGS) entry which is preliminary data.</text>
</comment>
<evidence type="ECO:0000313" key="1">
    <source>
        <dbReference type="EMBL" id="KAI0058105.1"/>
    </source>
</evidence>